<dbReference type="Gene3D" id="3.40.395.10">
    <property type="entry name" value="Adenoviral Proteinase, Chain A"/>
    <property type="match status" value="1"/>
</dbReference>
<organism evidence="6 7">
    <name type="scientific">Durusdinium trenchii</name>
    <dbReference type="NCBI Taxonomy" id="1381693"/>
    <lineage>
        <taxon>Eukaryota</taxon>
        <taxon>Sar</taxon>
        <taxon>Alveolata</taxon>
        <taxon>Dinophyceae</taxon>
        <taxon>Suessiales</taxon>
        <taxon>Symbiodiniaceae</taxon>
        <taxon>Durusdinium</taxon>
    </lineage>
</organism>
<comment type="caution">
    <text evidence="6">The sequence shown here is derived from an EMBL/GenBank/DDBJ whole genome shotgun (WGS) entry which is preliminary data.</text>
</comment>
<dbReference type="EMBL" id="CAXAMN010016780">
    <property type="protein sequence ID" value="CAK9049031.1"/>
    <property type="molecule type" value="Genomic_DNA"/>
</dbReference>
<reference evidence="6 7" key="1">
    <citation type="submission" date="2024-02" db="EMBL/GenBank/DDBJ databases">
        <authorList>
            <person name="Chen Y."/>
            <person name="Shah S."/>
            <person name="Dougan E. K."/>
            <person name="Thang M."/>
            <person name="Chan C."/>
        </authorList>
    </citation>
    <scope>NUCLEOTIDE SEQUENCE [LARGE SCALE GENOMIC DNA]</scope>
</reference>
<evidence type="ECO:0000313" key="6">
    <source>
        <dbReference type="EMBL" id="CAK9049031.1"/>
    </source>
</evidence>
<evidence type="ECO:0000256" key="4">
    <source>
        <dbReference type="ARBA" id="ARBA00022807"/>
    </source>
</evidence>
<feature type="domain" description="Ubiquitin-like protease family profile" evidence="5">
    <location>
        <begin position="222"/>
        <end position="395"/>
    </location>
</feature>
<dbReference type="PANTHER" id="PTHR12606:SF1">
    <property type="entry name" value="UBIQUITIN-LIKE-SPECIFIC PROTEASE 1A"/>
    <property type="match status" value="1"/>
</dbReference>
<proteinExistence type="inferred from homology"/>
<dbReference type="Proteomes" id="UP001642484">
    <property type="component" value="Unassembled WGS sequence"/>
</dbReference>
<evidence type="ECO:0000313" key="7">
    <source>
        <dbReference type="Proteomes" id="UP001642484"/>
    </source>
</evidence>
<dbReference type="Pfam" id="PF02902">
    <property type="entry name" value="Peptidase_C48"/>
    <property type="match status" value="1"/>
</dbReference>
<evidence type="ECO:0000259" key="5">
    <source>
        <dbReference type="PROSITE" id="PS50600"/>
    </source>
</evidence>
<keyword evidence="2" id="KW-0645">Protease</keyword>
<keyword evidence="3" id="KW-0378">Hydrolase</keyword>
<evidence type="ECO:0000256" key="1">
    <source>
        <dbReference type="ARBA" id="ARBA00005234"/>
    </source>
</evidence>
<evidence type="ECO:0000256" key="2">
    <source>
        <dbReference type="ARBA" id="ARBA00022670"/>
    </source>
</evidence>
<keyword evidence="7" id="KW-1185">Reference proteome</keyword>
<sequence>MGQPERKRGAQELGEVVSKRLRFDHKSLLAAVVDRDGFSAKIGDASVTAWPGPLSRLLSLRAARAAAESTRGAAPRAVAAVTAEPDTVANALLQPLPPPPPGRSEIPIPPPMGISLWKPSYKRLAKDEFLRSRTRYMGYAEYASWISKAVPELELRPLALSAEETAAEQSGLTGLELLRLLNKLKAPPKGVPEITPEEKQLAEEALYGSGRPDEVVASRFSVEVTRRQMECLRPGEWLNDEVINFYYKLLQERGKSVEGSPKCWFTNSFFWPKLSGNNSKDYNYKEVRRWTVKAKVDIFEMDYVIFPMNIGESHWAMGAIDLKEKGFRYFDSMFSKPPSNFVAFLRRYLQDEHKAKKGKEISGVEDWQLLVPSKVPQQKNGYDCGVFTCFFADCFSAGKSLSFEQEDMPTLRMRIAARVLKADEKFDPIP</sequence>
<evidence type="ECO:0000256" key="3">
    <source>
        <dbReference type="ARBA" id="ARBA00022801"/>
    </source>
</evidence>
<dbReference type="InterPro" id="IPR038765">
    <property type="entry name" value="Papain-like_cys_pep_sf"/>
</dbReference>
<accession>A0ABP0MC23</accession>
<name>A0ABP0MC23_9DINO</name>
<dbReference type="SUPFAM" id="SSF54001">
    <property type="entry name" value="Cysteine proteinases"/>
    <property type="match status" value="1"/>
</dbReference>
<comment type="similarity">
    <text evidence="1">Belongs to the peptidase C48 family.</text>
</comment>
<dbReference type="PANTHER" id="PTHR12606">
    <property type="entry name" value="SENTRIN/SUMO-SPECIFIC PROTEASE"/>
    <property type="match status" value="1"/>
</dbReference>
<dbReference type="InterPro" id="IPR003653">
    <property type="entry name" value="Peptidase_C48_C"/>
</dbReference>
<protein>
    <recommendedName>
        <fullName evidence="5">Ubiquitin-like protease family profile domain-containing protein</fullName>
    </recommendedName>
</protein>
<keyword evidence="4" id="KW-0788">Thiol protease</keyword>
<dbReference type="PROSITE" id="PS50600">
    <property type="entry name" value="ULP_PROTEASE"/>
    <property type="match status" value="1"/>
</dbReference>
<gene>
    <name evidence="6" type="ORF">CCMP2556_LOCUS25163</name>
</gene>